<evidence type="ECO:0000313" key="2">
    <source>
        <dbReference type="EMBL" id="KAF2498470.1"/>
    </source>
</evidence>
<accession>A0A6A6R3H9</accession>
<organism evidence="2 3">
    <name type="scientific">Lophium mytilinum</name>
    <dbReference type="NCBI Taxonomy" id="390894"/>
    <lineage>
        <taxon>Eukaryota</taxon>
        <taxon>Fungi</taxon>
        <taxon>Dikarya</taxon>
        <taxon>Ascomycota</taxon>
        <taxon>Pezizomycotina</taxon>
        <taxon>Dothideomycetes</taxon>
        <taxon>Pleosporomycetidae</taxon>
        <taxon>Mytilinidiales</taxon>
        <taxon>Mytilinidiaceae</taxon>
        <taxon>Lophium</taxon>
    </lineage>
</organism>
<name>A0A6A6R3H9_9PEZI</name>
<evidence type="ECO:0000256" key="1">
    <source>
        <dbReference type="SAM" id="MobiDB-lite"/>
    </source>
</evidence>
<evidence type="ECO:0000313" key="3">
    <source>
        <dbReference type="Proteomes" id="UP000799750"/>
    </source>
</evidence>
<dbReference type="EMBL" id="MU004185">
    <property type="protein sequence ID" value="KAF2498470.1"/>
    <property type="molecule type" value="Genomic_DNA"/>
</dbReference>
<gene>
    <name evidence="2" type="ORF">BU16DRAFT_524583</name>
</gene>
<dbReference type="Proteomes" id="UP000799750">
    <property type="component" value="Unassembled WGS sequence"/>
</dbReference>
<feature type="region of interest" description="Disordered" evidence="1">
    <location>
        <begin position="64"/>
        <end position="83"/>
    </location>
</feature>
<sequence length="125" mass="13795">MGGFDSKRPGPILPWVEEGWIKKACARPDGVDAGDWSTAYDDEQYHTPMLTHFSIRTRSQSSSYIPTTSLHHPTKPTPTSIPHTPHPRKFLLLPIFAPPTPSSPPHRAIDCVLLIPPLPPIIACS</sequence>
<dbReference type="AlphaFoldDB" id="A0A6A6R3H9"/>
<proteinExistence type="predicted"/>
<keyword evidence="3" id="KW-1185">Reference proteome</keyword>
<protein>
    <submittedName>
        <fullName evidence="2">Uncharacterized protein</fullName>
    </submittedName>
</protein>
<reference evidence="2" key="1">
    <citation type="journal article" date="2020" name="Stud. Mycol.">
        <title>101 Dothideomycetes genomes: a test case for predicting lifestyles and emergence of pathogens.</title>
        <authorList>
            <person name="Haridas S."/>
            <person name="Albert R."/>
            <person name="Binder M."/>
            <person name="Bloem J."/>
            <person name="Labutti K."/>
            <person name="Salamov A."/>
            <person name="Andreopoulos B."/>
            <person name="Baker S."/>
            <person name="Barry K."/>
            <person name="Bills G."/>
            <person name="Bluhm B."/>
            <person name="Cannon C."/>
            <person name="Castanera R."/>
            <person name="Culley D."/>
            <person name="Daum C."/>
            <person name="Ezra D."/>
            <person name="Gonzalez J."/>
            <person name="Henrissat B."/>
            <person name="Kuo A."/>
            <person name="Liang C."/>
            <person name="Lipzen A."/>
            <person name="Lutzoni F."/>
            <person name="Magnuson J."/>
            <person name="Mondo S."/>
            <person name="Nolan M."/>
            <person name="Ohm R."/>
            <person name="Pangilinan J."/>
            <person name="Park H.-J."/>
            <person name="Ramirez L."/>
            <person name="Alfaro M."/>
            <person name="Sun H."/>
            <person name="Tritt A."/>
            <person name="Yoshinaga Y."/>
            <person name="Zwiers L.-H."/>
            <person name="Turgeon B."/>
            <person name="Goodwin S."/>
            <person name="Spatafora J."/>
            <person name="Crous P."/>
            <person name="Grigoriev I."/>
        </authorList>
    </citation>
    <scope>NUCLEOTIDE SEQUENCE</scope>
    <source>
        <strain evidence="2">CBS 269.34</strain>
    </source>
</reference>